<dbReference type="GO" id="GO:0005790">
    <property type="term" value="C:smooth endoplasmic reticulum"/>
    <property type="evidence" value="ECO:0007669"/>
    <property type="project" value="TreeGrafter"/>
</dbReference>
<accession>A0A9Y6M8J3</accession>
<feature type="transmembrane region" description="Helical" evidence="16">
    <location>
        <begin position="4061"/>
        <end position="4082"/>
    </location>
</feature>
<dbReference type="CDD" id="cd12879">
    <property type="entry name" value="SPRY3_RyR"/>
    <property type="match status" value="1"/>
</dbReference>
<dbReference type="Pfam" id="PF02026">
    <property type="entry name" value="RyR"/>
    <property type="match status" value="4"/>
</dbReference>
<dbReference type="Pfam" id="PF21119">
    <property type="entry name" value="RYDR_Jsol"/>
    <property type="match status" value="1"/>
</dbReference>
<evidence type="ECO:0000259" key="19">
    <source>
        <dbReference type="PROSITE" id="PS50919"/>
    </source>
</evidence>
<dbReference type="InterPro" id="IPR001870">
    <property type="entry name" value="B30.2/SPRY"/>
</dbReference>
<dbReference type="Pfam" id="PF00520">
    <property type="entry name" value="Ion_trans"/>
    <property type="match status" value="1"/>
</dbReference>
<dbReference type="GO" id="GO:0033017">
    <property type="term" value="C:sarcoplasmic reticulum membrane"/>
    <property type="evidence" value="ECO:0007669"/>
    <property type="project" value="UniProtKB-SubCell"/>
</dbReference>
<dbReference type="GO" id="GO:0005219">
    <property type="term" value="F:ryanodine-sensitive calcium-release channel activity"/>
    <property type="evidence" value="ECO:0007669"/>
    <property type="project" value="InterPro"/>
</dbReference>
<keyword evidence="9 16" id="KW-1133">Transmembrane helix</keyword>
<dbReference type="SUPFAM" id="SSF47473">
    <property type="entry name" value="EF-hand"/>
    <property type="match status" value="1"/>
</dbReference>
<dbReference type="PRINTS" id="PR00795">
    <property type="entry name" value="RYANODINER"/>
</dbReference>
<protein>
    <submittedName>
        <fullName evidence="21">LOW QUALITY PROTEIN: ryanodine receptor 2</fullName>
    </submittedName>
</protein>
<evidence type="ECO:0000256" key="10">
    <source>
        <dbReference type="ARBA" id="ARBA00023065"/>
    </source>
</evidence>
<feature type="compositionally biased region" description="Basic and acidic residues" evidence="15">
    <location>
        <begin position="3979"/>
        <end position="4020"/>
    </location>
</feature>
<dbReference type="Pfam" id="PF02815">
    <property type="entry name" value="MIR"/>
    <property type="match status" value="1"/>
</dbReference>
<keyword evidence="10" id="KW-0406">Ion transport</keyword>
<dbReference type="FunFam" id="2.60.120.920:FF:000003">
    <property type="entry name" value="ryanodine receptor isoform X2"/>
    <property type="match status" value="1"/>
</dbReference>
<evidence type="ECO:0000256" key="2">
    <source>
        <dbReference type="ARBA" id="ARBA00022448"/>
    </source>
</evidence>
<dbReference type="PANTHER" id="PTHR46399">
    <property type="entry name" value="B30.2/SPRY DOMAIN-CONTAINING PROTEIN"/>
    <property type="match status" value="1"/>
</dbReference>
<dbReference type="InterPro" id="IPR048581">
    <property type="entry name" value="RYDR_Jsol"/>
</dbReference>
<feature type="domain" description="B30.2/SPRY" evidence="17">
    <location>
        <begin position="605"/>
        <end position="804"/>
    </location>
</feature>
<comment type="subcellular location">
    <subcellularLocation>
        <location evidence="1">Sarcoplasmic reticulum membrane</location>
        <topology evidence="1">Multi-pass membrane protein</topology>
    </subcellularLocation>
</comment>
<evidence type="ECO:0000256" key="3">
    <source>
        <dbReference type="ARBA" id="ARBA00022568"/>
    </source>
</evidence>
<dbReference type="CTD" id="568463"/>
<dbReference type="InterPro" id="IPR043136">
    <property type="entry name" value="B30.2/SPRY_sf"/>
</dbReference>
<dbReference type="InterPro" id="IPR003877">
    <property type="entry name" value="SPRY_dom"/>
</dbReference>
<dbReference type="InterPro" id="IPR005821">
    <property type="entry name" value="Ion_trans_dom"/>
</dbReference>
<dbReference type="GO" id="GO:0006874">
    <property type="term" value="P:intracellular calcium ion homeostasis"/>
    <property type="evidence" value="ECO:0007669"/>
    <property type="project" value="InterPro"/>
</dbReference>
<feature type="domain" description="EF-hand" evidence="18">
    <location>
        <begin position="3596"/>
        <end position="3631"/>
    </location>
</feature>
<evidence type="ECO:0000256" key="15">
    <source>
        <dbReference type="SAM" id="MobiDB-lite"/>
    </source>
</evidence>
<dbReference type="FunFam" id="1.10.287.70:FF:000017">
    <property type="entry name" value="ryanodine receptor isoform X2"/>
    <property type="match status" value="1"/>
</dbReference>
<feature type="domain" description="B30.2/SPRY" evidence="17">
    <location>
        <begin position="1333"/>
        <end position="1549"/>
    </location>
</feature>
<evidence type="ECO:0000256" key="14">
    <source>
        <dbReference type="ARBA" id="ARBA00036634"/>
    </source>
</evidence>
<dbReference type="GO" id="GO:0034704">
    <property type="term" value="C:calcium channel complex"/>
    <property type="evidence" value="ECO:0007669"/>
    <property type="project" value="TreeGrafter"/>
</dbReference>
<dbReference type="Pfam" id="PF08709">
    <property type="entry name" value="Ins145_P3_rec"/>
    <property type="match status" value="1"/>
</dbReference>
<dbReference type="PROSITE" id="PS50222">
    <property type="entry name" value="EF_HAND_2"/>
    <property type="match status" value="1"/>
</dbReference>
<dbReference type="InterPro" id="IPR035762">
    <property type="entry name" value="SPRY3_RyR"/>
</dbReference>
<feature type="transmembrane region" description="Helical" evidence="16">
    <location>
        <begin position="4409"/>
        <end position="4432"/>
    </location>
</feature>
<evidence type="ECO:0000256" key="13">
    <source>
        <dbReference type="ARBA" id="ARBA00023303"/>
    </source>
</evidence>
<dbReference type="SUPFAM" id="SSF49899">
    <property type="entry name" value="Concanavalin A-like lectins/glucanases"/>
    <property type="match status" value="3"/>
</dbReference>
<evidence type="ECO:0000256" key="9">
    <source>
        <dbReference type="ARBA" id="ARBA00022989"/>
    </source>
</evidence>
<dbReference type="GO" id="GO:0042383">
    <property type="term" value="C:sarcolemma"/>
    <property type="evidence" value="ECO:0007669"/>
    <property type="project" value="TreeGrafter"/>
</dbReference>
<evidence type="ECO:0000256" key="11">
    <source>
        <dbReference type="ARBA" id="ARBA00023136"/>
    </source>
</evidence>
<keyword evidence="13" id="KW-0407">Ion channel</keyword>
<dbReference type="GO" id="GO:0030018">
    <property type="term" value="C:Z disc"/>
    <property type="evidence" value="ECO:0007669"/>
    <property type="project" value="TreeGrafter"/>
</dbReference>
<dbReference type="Pfam" id="PF01365">
    <property type="entry name" value="RYDR_ITPR"/>
    <property type="match status" value="2"/>
</dbReference>
<feature type="compositionally biased region" description="Basic residues" evidence="15">
    <location>
        <begin position="4021"/>
        <end position="4030"/>
    </location>
</feature>
<comment type="catalytic activity">
    <reaction evidence="14">
        <text>Ca(2+)(in) = Ca(2+)(out)</text>
        <dbReference type="Rhea" id="RHEA:29671"/>
        <dbReference type="ChEBI" id="CHEBI:29108"/>
    </reaction>
</comment>
<dbReference type="InterPro" id="IPR014821">
    <property type="entry name" value="Ins145_P3_rcpt"/>
</dbReference>
<sequence length="4528" mass="510528">MTDSGEGDVEFQFLQTGDEVVLQSTFTSQEEHVKLCLAAEGFGSRLCRLEPTSNCKNVPPDLSVCGFVLAQCLSVRALQEMLAHSENLAAEVGAGGSHRTLLYGQAVLFLHSYSGMYLSCLSSSQSSTDKLAFDVGLQEDKTGEACWWTVHPASRQRSEGEKVRVGDDLILVNVSSERYLHLSFGTASDNKSLSDSLIVNAAFQQTLWSVAPICSGHAVAQGYLKGGETLRLLHSHSDACLTVPSTEHGEELQRIMHYELGSVSGHARSLWRLEILRVVWSGRHTCWGQPFRLCHVTTGRYLGLTEEKGLQLVDRDKADINTTSFCFRSSKEKLDTNTKTDVDGMGIPEIKYGDSICFLQHVASGLWLTYQAADAKSHMGGAQRKAILHSEGHMDDGLTLSRSQREESHTARLIRSAVLLFTRFVRKLDGFNQEINIPSVSLPVETVTRSLQDLIIYFKPPLEGLGHEAKQNSMAALKNRQNMFQKEGVIDLVLDCIDRLHQYSSASHFAEAVQSDTGEEWETIVNHFYELLAALLRGNRANCANFSGSLDWLISRLERQEASSGVLEVLHCVLVESPEALNAIKEQHIQSVISFLDKLGCNHRVLEVLCSLCVCHGVAVRSNQNLICDSLLPDRDLLLQTRLVNQVTSMRPNIFLAMGEDSSQYRRWYYELVVDHVKPFLTSEPTHLRVGWACMKGYQPRPTGGEGWGGNGVGDDLCSYGFDGLHLWSGCVSRKVSSPFPNLLKDDDVVSCCLDLSIPCISFRVNGLPVQGMFENFNANGLLYPVVSFSAGVKVRFLFGGRHGEFRFLPPPGYASCSEALLPKVRLKVQLCQEYILDHGEGKQELIGPLVPVTPVTFTPTTIDISKVVLPPQLEDIREKMAENIHELWVMDKIDLGWTHGPVRDEGKRHDPCLVEFSKLPEHERNQNLQMAQDTLRTLLALGFHIGLMDDHAEKHMKYMRLPVKYEQMTGYRPAPVDLSQVSLSSDHEEAVNLLAENEHNVWARERIKQGWTYGAQQDIKAKQSPYLLPYSLLDERTRRVGRESVREAVCTLLAYGYSLEPLNQEHTTLSKPCFFSAEKCRVFRPDKSYAVTQGKWYFEYEILTAGNMRVGWARPGCTPDKELGSDDQAYVFDGFEAQWYHQGGEPLGRPWLRGDVVGCLVDMDECTMMVTLNGELLFNDRGSELTAKDFGIRDGLLPVVSVGVNQVGRLNLGRQVGSLQYFTVCGLQEGYRPFAINMARDPALWMSWKQPQFTSILPDDHYLQVTRVSGSADSLSSLRVSQCMQPHHGGESEMGYYRLSMSVGCAAVLRSPPGGVLPVASSALSPSSERKEQEEVDSDFEVLMKSAHSYAGSRDELNYKDHSNDKTSRLKQRFMLKKTKPGLVSSNSSARLLEDVVVDKDNYDHLIQSSRYYYSVRVLPGQEPFNVWVGWVTSDFHQHDMTFNTDNVHTVTVTLGDDSGKVQESVKRSNCYMVCAGEATGLSQSRRSTGLEIGCLIDTTTGLLTFTSSGVEMATFYQVEASTKLFPAVFVKPTTKNMFQFELGRIKNVMPLSSGLLRSQSRNVTPQCPPRVQVQWLRPASWTRVPDRALKVLVDRPDECHGWRIQCREPLQAMILHIPDENRCVDILELSELDDLLTFHNNTLLLYCSLCALGNTRVCHALCSHVDQSQILYAIQDPYLPGLLRSAFYQLLFQVFLSSYTTACLMMNHEYIVPMTDQTREITLYPSPINGGDRQPPEGIPSASCSTSLKPQMHFSTPCFIRSDCIEGASALEIACKDSPEIPLDVLKNLTVEMLTAAVWAVGQDVRDPAGGNFELLLVPLLRLFYSLLVMGVCRDEDLGKILRLMEQGAFARPGTPIGKLEEETSDDEEEQKGVITEESYTVKQGLLQMKLPEAVKLELCHLLSYLCDCQVRHRVEAVIAFSNSFVGQLQENQRFRYNQVMQALNMSAALTARKTKEFRLPPQEQINMLLTFREDAQQENSPCPVEIQELLQDFHHLLETHCGIDLASTSEDEEDAEMSLKERLLCLVARVFGSNKSSMDIDGCSSHSPKSLKKMISETMVRWAQESEIEDPELVSAIFSLLHRQYQGLRGLMEGPLFKAYTIKQSSLEDTMALLSSLGQIRSLLSVRMGKEEERLMIRRLGDIMNNKVFYQHPNLMRALSMHETVMEVMVNVLGEGQIKEITFPKMVASCCRFLCYFCRISRHNQGALFDHLSYLLENSSVGLASPSMRGSTPLDVAAASVMDNNELALALRESDLEKVVQCLAGCGLQSCPMLVAKGYCDIGWNPVEGERYLDFLRFAVFCNGESVEENAYVVLRLLIRRPECFGPALRGDGGNGLLAAMEEAIKISEDPSMDGPCTNYHSNRALDVVQDSDDDVIHMGHAIMTFYSALIDLLGRCAPEMHLIQGGKGEAIRIRAILRSLIPIQDLQGVISISFQIPSVSKDGALVEPDLSTVFCPDHKAAMVLFLDRVYGVESQSFLLHLLEVGFLPDLQAAVSLDTADLGSTDMALALNRYLCTAVLPLLTKYSVLFHDLEDHILLVDSLIQAVYRLSRALSLTKAQRDTTEDCLLALCSKLQPPMMQPLLRRLVFDVLHLTDHSKMPLKLLTSHYEQRWKYYSHSGRQGEQGCASEEELYLSTKLFWGVFKALAKKPQILQLLSPCVQCLSAVAMALPPDHMEQNCLSHIEKITSIDTDGHFDPQPVDTSNVSVPERLEFVVNKYAEHTHEKWSLEKFVGGWVHGEHLCENTKVHPRLKPYRALAEKEKEAYRWAIKETIKTMLAFGWNIERTKEGDAFSMHPCTRRVSQSGQLSFEGASTFSPKPVDMSCITLSWDQCAMAEQLAENYHNACAKMKKLELESKGGGSHSLLVPYDTLSAKEKAKFRERAQDVLKFLQLNGYTVWRDRKSVEMDFPAIANCFAYTLLQRLLSHTEEAQENLLKLEVMQARGQMSKGERAPHEQPVIFFHKVILPLLEQYVKSHRLYFLSTSSSDNRSHASRKEKEMIACLFCKLAALVRHRISVFGREASSVASSLHVLAQALDARTLMKSAPESIQTSLHSFFKAAASDLEMTVETLSESLVSLPQSRSQLARGVAKVLNYTTSILLPTLTSLFLHLGNQNHGVDLLGVGCTAGFHTPEITWVEHPLRNKKPARHTVLSKQRKRAVVACLRMTPLYNLPRHRAVNLFLQAYNKSWISAEEHSFEETLVENLAKRGVMELYVGGRGEEKDVKEGAKPIDPLLQLITLFSRSALTESSKDGIDSLYKPYAAIMAKSCSREGEEKEQEVESFEEKEMEKQKLLYQQARLHCRGASEMVLQTISASKGAIGSMIAPTLKLGIAILNGGNATVQQKMLDYLKEKRDVGFFQSMAGLMQSCSVLDLNAFERQNKAEGLGMATDESSGKKVMPDKDLTCDLFRFLQLLCEGHNSDFQNYLRTQTGNNTTVNIIISTVDYLLRIQQSISDFYWYYSGKDEIDAQGQHNFSKAIEVAKQALNTLTEYIQGPCTGNQQSLAHSRLWDAVVGFLHVFAHLQMKLSQDSRQIELLKELMDLQKDMVVFLLSMLEGNVVNGTTGKQMVDMLVESSGNVEMILKFFDMFLKLKDLTSSEAFREHDPDRQGSISRKDFQKAMENCKHLSQAEIHFLLSCMETNDGEIVNYEAFVDRFHKPAKDIGFSITVLLTNLSEHMPNDSRLKTFLELAESVLTYFQPSLGRIEILGSGKRFERVYFEISEYSRTQWEKPQVKESKRQFIFDVVNEGAEREKMEMFVNFCEDTIFEMQLAAQISGSNTGERNTGKQVEDKRHLGDQGMFFMIHWWLFLSTLLSLTNLKTLMKLTLKDILMSAALFVRFICMAQVRCIYVLFHSILYVLYIAFVSGGLIEGAKKIRISDLLGGILEPTLDEVTEVPSGVDQPRRYSASFSSHRELREIGQMGAVTSPREVDVLSSIFGLKLKKEEGRYKLVAQDLTASLDDLFSTSSRTSASSDFEKHQITQQIKDHTTTEDKNEDTKMNTEEKSEKKIGNEKAKARGRAKRFSNKLKEPQSQQSALWETIGTHNKSLLNYFARNFYNLRLLALFITFAINFVLLFYKVTPFPTLKEEEGMTTSVYGEELNSDADNNSEGRVYFVLEENSGYMEPSLNFLAVAHTIISFCCIIGYYCLKVPLVIFKREKEVARRLEFDGLYVTKQPPEEDIKGQWDRLAINTPSFPSNYWDKFVKRKVMDKYGDFYGCEKISELLGLDKAALDLNSETKTKKRLKRDAAWSALCNSIDMKYQVWKLGVVFTDNSFLYLAWYMTMSFLGHYNNFFFAAHLLDIAMGFKTLRTILSSVTHNGKQLILTVGLLAVVVYLYTVVAFNFFRKFYNKSDDKDIQDMKCNDMLTCYMFHMYVGVRAGGGIGDEIEDPAGDEFEVERIVFDITFFFFVIVILLAIIQGLIIDAFGELRDQQEQVKEDMETKCFICGMGSEYFDTVPHGFETHTLQEHNLANYLFFLMYLINKDETEHTGQESYVWKMYQERCWEFFPVGDCFRKQYEDQLV</sequence>
<dbReference type="InterPro" id="IPR003032">
    <property type="entry name" value="Ryanodine_rcpt"/>
</dbReference>
<keyword evidence="12" id="KW-1071">Ligand-gated ion channel</keyword>
<dbReference type="SMART" id="SM00449">
    <property type="entry name" value="SPRY"/>
    <property type="match status" value="3"/>
</dbReference>
<organism evidence="20 21">
    <name type="scientific">Pundamilia nyererei</name>
    <dbReference type="NCBI Taxonomy" id="303518"/>
    <lineage>
        <taxon>Eukaryota</taxon>
        <taxon>Metazoa</taxon>
        <taxon>Chordata</taxon>
        <taxon>Craniata</taxon>
        <taxon>Vertebrata</taxon>
        <taxon>Euteleostomi</taxon>
        <taxon>Actinopterygii</taxon>
        <taxon>Neopterygii</taxon>
        <taxon>Teleostei</taxon>
        <taxon>Neoteleostei</taxon>
        <taxon>Acanthomorphata</taxon>
        <taxon>Ovalentaria</taxon>
        <taxon>Cichlomorphae</taxon>
        <taxon>Cichliformes</taxon>
        <taxon>Cichlidae</taxon>
        <taxon>African cichlids</taxon>
        <taxon>Pseudocrenilabrinae</taxon>
        <taxon>Haplochromini</taxon>
        <taxon>Pundamilia</taxon>
    </lineage>
</organism>
<feature type="domain" description="B30.2/SPRY" evidence="17">
    <location>
        <begin position="1020"/>
        <end position="1218"/>
    </location>
</feature>
<dbReference type="InterPro" id="IPR036300">
    <property type="entry name" value="MIR_dom_sf"/>
</dbReference>
<dbReference type="Gene3D" id="1.10.238.10">
    <property type="entry name" value="EF-hand"/>
    <property type="match status" value="1"/>
</dbReference>
<reference evidence="21" key="1">
    <citation type="submission" date="2025-08" db="UniProtKB">
        <authorList>
            <consortium name="RefSeq"/>
        </authorList>
    </citation>
    <scope>IDENTIFICATION</scope>
</reference>
<dbReference type="SMART" id="SM00472">
    <property type="entry name" value="MIR"/>
    <property type="match status" value="4"/>
</dbReference>
<dbReference type="InterPro" id="IPR011992">
    <property type="entry name" value="EF-hand-dom_pair"/>
</dbReference>
<dbReference type="GO" id="GO:0014808">
    <property type="term" value="P:release of sequestered calcium ion into cytosol by sarcoplasmic reticulum"/>
    <property type="evidence" value="ECO:0007669"/>
    <property type="project" value="TreeGrafter"/>
</dbReference>
<evidence type="ECO:0000259" key="18">
    <source>
        <dbReference type="PROSITE" id="PS50222"/>
    </source>
</evidence>
<dbReference type="InterPro" id="IPR016093">
    <property type="entry name" value="MIR_motif"/>
</dbReference>
<feature type="region of interest" description="Disordered" evidence="15">
    <location>
        <begin position="3979"/>
        <end position="4031"/>
    </location>
</feature>
<dbReference type="FunFam" id="2.60.120.920:FF:000012">
    <property type="entry name" value="Ryanodine receptor 2 (Cardiac)"/>
    <property type="match status" value="1"/>
</dbReference>
<dbReference type="Pfam" id="PF06459">
    <property type="entry name" value="RR_TM4-6"/>
    <property type="match status" value="1"/>
</dbReference>
<keyword evidence="3" id="KW-0109">Calcium transport</keyword>
<feature type="transmembrane region" description="Helical" evidence="16">
    <location>
        <begin position="3856"/>
        <end position="3874"/>
    </location>
</feature>
<dbReference type="Pfam" id="PF00622">
    <property type="entry name" value="SPRY"/>
    <property type="match status" value="3"/>
</dbReference>
<dbReference type="CDD" id="cd23278">
    <property type="entry name" value="beta-trefoil_MIR_RyR"/>
    <property type="match status" value="1"/>
</dbReference>
<dbReference type="InterPro" id="IPR002048">
    <property type="entry name" value="EF_hand_dom"/>
</dbReference>
<dbReference type="CDD" id="cd12877">
    <property type="entry name" value="SPRY1_RyR"/>
    <property type="match status" value="1"/>
</dbReference>
<dbReference type="FunFam" id="2.60.120.920:FF:000002">
    <property type="entry name" value="ryanodine receptor isoform X2"/>
    <property type="match status" value="1"/>
</dbReference>
<keyword evidence="2" id="KW-0813">Transport</keyword>
<name>A0A9Y6M8J3_9CICH</name>
<feature type="domain" description="MIR" evidence="19">
    <location>
        <begin position="221"/>
        <end position="276"/>
    </location>
</feature>
<evidence type="ECO:0000256" key="5">
    <source>
        <dbReference type="ARBA" id="ARBA00022692"/>
    </source>
</evidence>
<feature type="transmembrane region" description="Helical" evidence="16">
    <location>
        <begin position="4268"/>
        <end position="4287"/>
    </location>
</feature>
<proteinExistence type="predicted"/>
<keyword evidence="4" id="KW-0107">Calcium channel</keyword>
<dbReference type="InterPro" id="IPR013320">
    <property type="entry name" value="ConA-like_dom_sf"/>
</dbReference>
<evidence type="ECO:0000313" key="21">
    <source>
        <dbReference type="RefSeq" id="XP_013764849.1"/>
    </source>
</evidence>
<evidence type="ECO:0000256" key="16">
    <source>
        <dbReference type="SAM" id="Phobius"/>
    </source>
</evidence>
<keyword evidence="6" id="KW-0677">Repeat</keyword>
<dbReference type="InterPro" id="IPR035761">
    <property type="entry name" value="SPRY1_RyR"/>
</dbReference>
<dbReference type="Gene3D" id="1.10.287.70">
    <property type="match status" value="1"/>
</dbReference>
<keyword evidence="21" id="KW-0675">Receptor</keyword>
<dbReference type="SUPFAM" id="SSF82109">
    <property type="entry name" value="MIR domain"/>
    <property type="match status" value="2"/>
</dbReference>
<dbReference type="Gene3D" id="1.10.490.160">
    <property type="match status" value="3"/>
</dbReference>
<evidence type="ECO:0000256" key="7">
    <source>
        <dbReference type="ARBA" id="ARBA00022837"/>
    </source>
</evidence>
<feature type="domain" description="MIR" evidence="19">
    <location>
        <begin position="98"/>
        <end position="153"/>
    </location>
</feature>
<feature type="transmembrane region" description="Helical" evidence="16">
    <location>
        <begin position="4328"/>
        <end position="4350"/>
    </location>
</feature>
<dbReference type="PANTHER" id="PTHR46399:SF7">
    <property type="entry name" value="RYANODINE RECEPTOR 2"/>
    <property type="match status" value="1"/>
</dbReference>
<evidence type="ECO:0000256" key="6">
    <source>
        <dbReference type="ARBA" id="ARBA00022737"/>
    </source>
</evidence>
<evidence type="ECO:0000313" key="20">
    <source>
        <dbReference type="Proteomes" id="UP000695023"/>
    </source>
</evidence>
<dbReference type="PROSITE" id="PS50919">
    <property type="entry name" value="MIR"/>
    <property type="match status" value="2"/>
</dbReference>
<evidence type="ECO:0000256" key="12">
    <source>
        <dbReference type="ARBA" id="ARBA00023286"/>
    </source>
</evidence>
<keyword evidence="11 16" id="KW-0472">Membrane</keyword>
<evidence type="ECO:0000256" key="4">
    <source>
        <dbReference type="ARBA" id="ARBA00022673"/>
    </source>
</evidence>
<gene>
    <name evidence="21" type="primary">ryr2b</name>
</gene>
<dbReference type="Gene3D" id="2.60.120.920">
    <property type="match status" value="3"/>
</dbReference>
<dbReference type="Pfam" id="PF08454">
    <property type="entry name" value="RIH_assoc"/>
    <property type="match status" value="1"/>
</dbReference>
<keyword evidence="8" id="KW-0703">Sarcoplasmic reticulum</keyword>
<dbReference type="InterPro" id="IPR013333">
    <property type="entry name" value="Ryan_recept"/>
</dbReference>
<evidence type="ECO:0000256" key="1">
    <source>
        <dbReference type="ARBA" id="ARBA00004326"/>
    </source>
</evidence>
<dbReference type="GO" id="GO:0005509">
    <property type="term" value="F:calcium ion binding"/>
    <property type="evidence" value="ECO:0007669"/>
    <property type="project" value="InterPro"/>
</dbReference>
<keyword evidence="20" id="KW-1185">Reference proteome</keyword>
<dbReference type="Gene3D" id="2.80.10.50">
    <property type="match status" value="2"/>
</dbReference>
<dbReference type="InterPro" id="IPR015925">
    <property type="entry name" value="Ryanodine_IP3_receptor"/>
</dbReference>
<evidence type="ECO:0000256" key="8">
    <source>
        <dbReference type="ARBA" id="ARBA00022951"/>
    </source>
</evidence>
<keyword evidence="7" id="KW-0106">Calcium</keyword>
<keyword evidence="5 16" id="KW-0812">Transmembrane</keyword>
<dbReference type="GO" id="GO:0006941">
    <property type="term" value="P:striated muscle contraction"/>
    <property type="evidence" value="ECO:0007669"/>
    <property type="project" value="TreeGrafter"/>
</dbReference>
<feature type="transmembrane region" description="Helical" evidence="16">
    <location>
        <begin position="4132"/>
        <end position="4153"/>
    </location>
</feature>
<dbReference type="InterPro" id="IPR013662">
    <property type="entry name" value="RIH_assoc-dom"/>
</dbReference>
<evidence type="ECO:0000259" key="17">
    <source>
        <dbReference type="PROSITE" id="PS50188"/>
    </source>
</evidence>
<dbReference type="InterPro" id="IPR009460">
    <property type="entry name" value="Ryanrecept_TM4-6"/>
</dbReference>
<dbReference type="PROSITE" id="PS50188">
    <property type="entry name" value="B302_SPRY"/>
    <property type="match status" value="3"/>
</dbReference>
<dbReference type="RefSeq" id="XP_013764849.1">
    <property type="nucleotide sequence ID" value="XM_013909395.1"/>
</dbReference>
<dbReference type="Proteomes" id="UP000695023">
    <property type="component" value="Unplaced"/>
</dbReference>
<dbReference type="Gene3D" id="1.25.10.30">
    <property type="entry name" value="IP3 receptor type 1 binding core, RIH domain"/>
    <property type="match status" value="1"/>
</dbReference>
<dbReference type="InterPro" id="IPR000699">
    <property type="entry name" value="RIH_dom"/>
</dbReference>